<dbReference type="CDD" id="cd16295">
    <property type="entry name" value="TTHA0252-CPSF-like_MBL-fold"/>
    <property type="match status" value="1"/>
</dbReference>
<dbReference type="Gene3D" id="3.60.15.10">
    <property type="entry name" value="Ribonuclease Z/Hydroxyacylglutathione hydrolase-like"/>
    <property type="match status" value="1"/>
</dbReference>
<keyword evidence="1 4" id="KW-0378">Hydrolase</keyword>
<feature type="domain" description="Beta-Casp" evidence="3">
    <location>
        <begin position="239"/>
        <end position="364"/>
    </location>
</feature>
<dbReference type="SMART" id="SM00849">
    <property type="entry name" value="Lactamase_B"/>
    <property type="match status" value="1"/>
</dbReference>
<feature type="domain" description="Metallo-beta-lactamase" evidence="2">
    <location>
        <begin position="13"/>
        <end position="223"/>
    </location>
</feature>
<dbReference type="Pfam" id="PF16661">
    <property type="entry name" value="Lactamase_B_6"/>
    <property type="match status" value="1"/>
</dbReference>
<dbReference type="Pfam" id="PF10996">
    <property type="entry name" value="Beta-Casp"/>
    <property type="match status" value="1"/>
</dbReference>
<dbReference type="SUPFAM" id="SSF56281">
    <property type="entry name" value="Metallo-hydrolase/oxidoreductase"/>
    <property type="match status" value="1"/>
</dbReference>
<dbReference type="EMBL" id="PCXP01000019">
    <property type="protein sequence ID" value="PIR41874.1"/>
    <property type="molecule type" value="Genomic_DNA"/>
</dbReference>
<proteinExistence type="predicted"/>
<dbReference type="GO" id="GO:0004521">
    <property type="term" value="F:RNA endonuclease activity"/>
    <property type="evidence" value="ECO:0007669"/>
    <property type="project" value="TreeGrafter"/>
</dbReference>
<protein>
    <submittedName>
        <fullName evidence="4">MBL fold hydrolase</fullName>
    </submittedName>
</protein>
<evidence type="ECO:0000313" key="5">
    <source>
        <dbReference type="Proteomes" id="UP000230208"/>
    </source>
</evidence>
<comment type="caution">
    <text evidence="4">The sequence shown here is derived from an EMBL/GenBank/DDBJ whole genome shotgun (WGS) entry which is preliminary data.</text>
</comment>
<organism evidence="4 5">
    <name type="scientific">Candidatus Yanofskybacteria bacterium CG10_big_fil_rev_8_21_14_0_10_37_15</name>
    <dbReference type="NCBI Taxonomy" id="1975097"/>
    <lineage>
        <taxon>Bacteria</taxon>
        <taxon>Candidatus Yanofskyibacteriota</taxon>
    </lineage>
</organism>
<evidence type="ECO:0000259" key="2">
    <source>
        <dbReference type="SMART" id="SM00849"/>
    </source>
</evidence>
<gene>
    <name evidence="4" type="ORF">COV30_01640</name>
</gene>
<dbReference type="Proteomes" id="UP000230208">
    <property type="component" value="Unassembled WGS sequence"/>
</dbReference>
<dbReference type="Gene3D" id="3.40.50.10890">
    <property type="match status" value="1"/>
</dbReference>
<dbReference type="SMART" id="SM01027">
    <property type="entry name" value="Beta-Casp"/>
    <property type="match status" value="1"/>
</dbReference>
<name>A0A2H0R767_9BACT</name>
<dbReference type="GO" id="GO:0016787">
    <property type="term" value="F:hydrolase activity"/>
    <property type="evidence" value="ECO:0007669"/>
    <property type="project" value="UniProtKB-KW"/>
</dbReference>
<dbReference type="InterPro" id="IPR001279">
    <property type="entry name" value="Metallo-B-lactamas"/>
</dbReference>
<sequence length="451" mass="50647">MKIIFYGGVKSVTGANYLLEEDNLRIIVDCGLYQGSKYAEDLNYEKFPYDPATINFVFLSHSHTDHIGRLPKLYKEGFRGQIIASNPTLDLAKKALPDNYNLMKTEAEREGREFLYSLDDLEKTWTLTRGIDYENQIKLSDNMTATLHDAGHILGSTITEFSFGGKKIYFTGDLGNPPTPLLEAPFFPDDADFVVVESAYGSRIHEDRQYRKEILEDIIVETINRGGVLMVPSFAMERTQELLYELNGLVNEKRIPHVPVFVDSPLAINLTEVYRKYPNYFNKTASYIIKSGDDVFNFPGLKFTRTSEESKKINDIPPPKIIIAGSGMSIGGRILHHEKRYLSDPNSAILFVGYQVENSLGRKILDGAKEVSIFGEKISVNCRVKAIGGYSAHADQEMLLRWIASANLKSKIKKAFIVQGEEESSKALADKVKQSLDIEAIVPDSGESFIL</sequence>
<dbReference type="InterPro" id="IPR011108">
    <property type="entry name" value="RMMBL"/>
</dbReference>
<dbReference type="InterPro" id="IPR022712">
    <property type="entry name" value="Beta_Casp"/>
</dbReference>
<dbReference type="PANTHER" id="PTHR11203:SF37">
    <property type="entry name" value="INTEGRATOR COMPLEX SUBUNIT 11"/>
    <property type="match status" value="1"/>
</dbReference>
<reference evidence="4 5" key="1">
    <citation type="submission" date="2017-09" db="EMBL/GenBank/DDBJ databases">
        <title>Depth-based differentiation of microbial function through sediment-hosted aquifers and enrichment of novel symbionts in the deep terrestrial subsurface.</title>
        <authorList>
            <person name="Probst A.J."/>
            <person name="Ladd B."/>
            <person name="Jarett J.K."/>
            <person name="Geller-Mcgrath D.E."/>
            <person name="Sieber C.M."/>
            <person name="Emerson J.B."/>
            <person name="Anantharaman K."/>
            <person name="Thomas B.C."/>
            <person name="Malmstrom R."/>
            <person name="Stieglmeier M."/>
            <person name="Klingl A."/>
            <person name="Woyke T."/>
            <person name="Ryan C.M."/>
            <person name="Banfield J.F."/>
        </authorList>
    </citation>
    <scope>NUCLEOTIDE SEQUENCE [LARGE SCALE GENOMIC DNA]</scope>
    <source>
        <strain evidence="4">CG10_big_fil_rev_8_21_14_0_10_37_15</strain>
    </source>
</reference>
<evidence type="ECO:0000259" key="3">
    <source>
        <dbReference type="SMART" id="SM01027"/>
    </source>
</evidence>
<dbReference type="AlphaFoldDB" id="A0A2H0R767"/>
<accession>A0A2H0R767</accession>
<dbReference type="PANTHER" id="PTHR11203">
    <property type="entry name" value="CLEAVAGE AND POLYADENYLATION SPECIFICITY FACTOR FAMILY MEMBER"/>
    <property type="match status" value="1"/>
</dbReference>
<dbReference type="InterPro" id="IPR050698">
    <property type="entry name" value="MBL"/>
</dbReference>
<evidence type="ECO:0000256" key="1">
    <source>
        <dbReference type="ARBA" id="ARBA00022801"/>
    </source>
</evidence>
<dbReference type="Pfam" id="PF07521">
    <property type="entry name" value="RMMBL"/>
    <property type="match status" value="1"/>
</dbReference>
<dbReference type="InterPro" id="IPR036866">
    <property type="entry name" value="RibonucZ/Hydroxyglut_hydro"/>
</dbReference>
<evidence type="ECO:0000313" key="4">
    <source>
        <dbReference type="EMBL" id="PIR41874.1"/>
    </source>
</evidence>